<evidence type="ECO:0000313" key="12">
    <source>
        <dbReference type="EMBL" id="CAB3748271.1"/>
    </source>
</evidence>
<dbReference type="EMBL" id="CADIKF010000002">
    <property type="protein sequence ID" value="CAB3748271.1"/>
    <property type="molecule type" value="Genomic_DNA"/>
</dbReference>
<keyword evidence="10" id="KW-0998">Cell outer membrane</keyword>
<evidence type="ECO:0000256" key="4">
    <source>
        <dbReference type="ARBA" id="ARBA00022452"/>
    </source>
</evidence>
<dbReference type="InterPro" id="IPR002299">
    <property type="entry name" value="Porin_Neis"/>
</dbReference>
<proteinExistence type="predicted"/>
<dbReference type="InterPro" id="IPR033900">
    <property type="entry name" value="Gram_neg_porin_domain"/>
</dbReference>
<name>A0A6J5D4G4_9BURK</name>
<dbReference type="GO" id="GO:0034220">
    <property type="term" value="P:monoatomic ion transmembrane transport"/>
    <property type="evidence" value="ECO:0007669"/>
    <property type="project" value="InterPro"/>
</dbReference>
<keyword evidence="3" id="KW-0813">Transport</keyword>
<dbReference type="Gene3D" id="2.40.160.10">
    <property type="entry name" value="Porin"/>
    <property type="match status" value="1"/>
</dbReference>
<dbReference type="PANTHER" id="PTHR34501:SF9">
    <property type="entry name" value="MAJOR OUTER MEMBRANE PROTEIN P.IA"/>
    <property type="match status" value="1"/>
</dbReference>
<evidence type="ECO:0000259" key="11">
    <source>
        <dbReference type="Pfam" id="PF13609"/>
    </source>
</evidence>
<dbReference type="InterPro" id="IPR001702">
    <property type="entry name" value="Porin_Gram-ve"/>
</dbReference>
<dbReference type="PANTHER" id="PTHR34501">
    <property type="entry name" value="PROTEIN YDDL-RELATED"/>
    <property type="match status" value="1"/>
</dbReference>
<keyword evidence="13" id="KW-1185">Reference proteome</keyword>
<evidence type="ECO:0000256" key="7">
    <source>
        <dbReference type="ARBA" id="ARBA00023065"/>
    </source>
</evidence>
<feature type="domain" description="Porin" evidence="11">
    <location>
        <begin position="2"/>
        <end position="342"/>
    </location>
</feature>
<dbReference type="PRINTS" id="PR00184">
    <property type="entry name" value="NEISSPPORIN"/>
</dbReference>
<comment type="subunit">
    <text evidence="2">Homotrimer.</text>
</comment>
<dbReference type="InterPro" id="IPR023614">
    <property type="entry name" value="Porin_dom_sf"/>
</dbReference>
<evidence type="ECO:0000256" key="1">
    <source>
        <dbReference type="ARBA" id="ARBA00004571"/>
    </source>
</evidence>
<keyword evidence="4" id="KW-1134">Transmembrane beta strand</keyword>
<evidence type="ECO:0000256" key="8">
    <source>
        <dbReference type="ARBA" id="ARBA00023114"/>
    </source>
</evidence>
<comment type="subcellular location">
    <subcellularLocation>
        <location evidence="1">Cell outer membrane</location>
        <topology evidence="1">Multi-pass membrane protein</topology>
    </subcellularLocation>
</comment>
<gene>
    <name evidence="12" type="ORF">LMG29739_00524</name>
</gene>
<evidence type="ECO:0000256" key="6">
    <source>
        <dbReference type="ARBA" id="ARBA00022729"/>
    </source>
</evidence>
<evidence type="ECO:0000256" key="2">
    <source>
        <dbReference type="ARBA" id="ARBA00011233"/>
    </source>
</evidence>
<evidence type="ECO:0000313" key="13">
    <source>
        <dbReference type="Proteomes" id="UP000494329"/>
    </source>
</evidence>
<keyword evidence="8" id="KW-0626">Porin</keyword>
<evidence type="ECO:0000256" key="5">
    <source>
        <dbReference type="ARBA" id="ARBA00022692"/>
    </source>
</evidence>
<dbReference type="GO" id="GO:0046930">
    <property type="term" value="C:pore complex"/>
    <property type="evidence" value="ECO:0007669"/>
    <property type="project" value="UniProtKB-KW"/>
</dbReference>
<dbReference type="PRINTS" id="PR00182">
    <property type="entry name" value="ECOLNEIPORIN"/>
</dbReference>
<protein>
    <recommendedName>
        <fullName evidence="11">Porin domain-containing protein</fullName>
    </recommendedName>
</protein>
<dbReference type="SUPFAM" id="SSF56935">
    <property type="entry name" value="Porins"/>
    <property type="match status" value="1"/>
</dbReference>
<dbReference type="CDD" id="cd00342">
    <property type="entry name" value="gram_neg_porins"/>
    <property type="match status" value="1"/>
</dbReference>
<keyword evidence="7" id="KW-0406">Ion transport</keyword>
<dbReference type="AlphaFoldDB" id="A0A6J5D4G4"/>
<dbReference type="InterPro" id="IPR050298">
    <property type="entry name" value="Gram-neg_bact_OMP"/>
</dbReference>
<organism evidence="12 13">
    <name type="scientific">Paraburkholderia solisilvae</name>
    <dbReference type="NCBI Taxonomy" id="624376"/>
    <lineage>
        <taxon>Bacteria</taxon>
        <taxon>Pseudomonadati</taxon>
        <taxon>Pseudomonadota</taxon>
        <taxon>Betaproteobacteria</taxon>
        <taxon>Burkholderiales</taxon>
        <taxon>Burkholderiaceae</taxon>
        <taxon>Paraburkholderia</taxon>
    </lineage>
</organism>
<dbReference type="Proteomes" id="UP000494329">
    <property type="component" value="Unassembled WGS sequence"/>
</dbReference>
<keyword evidence="5" id="KW-0812">Transmembrane</keyword>
<evidence type="ECO:0000256" key="9">
    <source>
        <dbReference type="ARBA" id="ARBA00023136"/>
    </source>
</evidence>
<dbReference type="GO" id="GO:0009279">
    <property type="term" value="C:cell outer membrane"/>
    <property type="evidence" value="ECO:0007669"/>
    <property type="project" value="UniProtKB-SubCell"/>
</dbReference>
<evidence type="ECO:0000256" key="3">
    <source>
        <dbReference type="ARBA" id="ARBA00022448"/>
    </source>
</evidence>
<reference evidence="12 13" key="1">
    <citation type="submission" date="2020-04" db="EMBL/GenBank/DDBJ databases">
        <authorList>
            <person name="De Canck E."/>
        </authorList>
    </citation>
    <scope>NUCLEOTIDE SEQUENCE [LARGE SCALE GENOMIC DNA]</scope>
    <source>
        <strain evidence="12 13">LMG 29739</strain>
    </source>
</reference>
<dbReference type="Pfam" id="PF13609">
    <property type="entry name" value="Porin_4"/>
    <property type="match status" value="1"/>
</dbReference>
<keyword evidence="6" id="KW-0732">Signal</keyword>
<accession>A0A6J5D4G4</accession>
<dbReference type="GO" id="GO:0015288">
    <property type="term" value="F:porin activity"/>
    <property type="evidence" value="ECO:0007669"/>
    <property type="project" value="UniProtKB-KW"/>
</dbReference>
<keyword evidence="9" id="KW-0472">Membrane</keyword>
<sequence>MAAVLSISAGTAHAQSSVTLYGIIDTALIYGNNENTAQGGHSGIEMNSGGISGSRVGFRGKEDLGNGLSAIFDLEDGFSSANGKLSNTGALFGRQSFVGLSSKSYGTVTLGRRYSFMSEYVSPLSAEGIGWGGNLADHPFDNDDMIRHTSIQNSIRFDSLNYRGLQAGGMYGFSNEAGEFSNNRAYSFGARYANGPVSFAAAFEQIDRSATPAADLNASGAITSADGDAVITGGREQIWGVGAKYNFGRSSVGFVWTHSSTDNVTSVWQSGSLAPLIGNDLRFDNFEINGRYYVTPALSLAAAYTLTDGHFGSATAHLDPTWHEAIVQADYSFSVRTDVYLESFYQVVTGGGGMAVFNASMFNVPASSNNRQLLIVLGMRHRF</sequence>
<evidence type="ECO:0000256" key="10">
    <source>
        <dbReference type="ARBA" id="ARBA00023237"/>
    </source>
</evidence>